<dbReference type="PRINTS" id="PR00039">
    <property type="entry name" value="HTHLYSR"/>
</dbReference>
<dbReference type="CDD" id="cd05466">
    <property type="entry name" value="PBP2_LTTR_substrate"/>
    <property type="match status" value="1"/>
</dbReference>
<dbReference type="PANTHER" id="PTHR30346:SF28">
    <property type="entry name" value="HTH-TYPE TRANSCRIPTIONAL REGULATOR CYNR"/>
    <property type="match status" value="1"/>
</dbReference>
<keyword evidence="7" id="KW-1185">Reference proteome</keyword>
<comment type="similarity">
    <text evidence="1">Belongs to the LysR transcriptional regulatory family.</text>
</comment>
<evidence type="ECO:0000256" key="1">
    <source>
        <dbReference type="ARBA" id="ARBA00009437"/>
    </source>
</evidence>
<dbReference type="InterPro" id="IPR000847">
    <property type="entry name" value="LysR_HTH_N"/>
</dbReference>
<keyword evidence="3" id="KW-0238">DNA-binding</keyword>
<reference evidence="7" key="1">
    <citation type="journal article" date="2019" name="Int. J. Syst. Evol. Microbiol.">
        <title>The Global Catalogue of Microorganisms (GCM) 10K type strain sequencing project: providing services to taxonomists for standard genome sequencing and annotation.</title>
        <authorList>
            <consortium name="The Broad Institute Genomics Platform"/>
            <consortium name="The Broad Institute Genome Sequencing Center for Infectious Disease"/>
            <person name="Wu L."/>
            <person name="Ma J."/>
        </authorList>
    </citation>
    <scope>NUCLEOTIDE SEQUENCE [LARGE SCALE GENOMIC DNA]</scope>
    <source>
        <strain evidence="7">JCM 10303</strain>
    </source>
</reference>
<keyword evidence="4" id="KW-0804">Transcription</keyword>
<gene>
    <name evidence="6" type="ORF">GCM10009533_65580</name>
</gene>
<dbReference type="SUPFAM" id="SSF53850">
    <property type="entry name" value="Periplasmic binding protein-like II"/>
    <property type="match status" value="1"/>
</dbReference>
<dbReference type="InterPro" id="IPR005119">
    <property type="entry name" value="LysR_subst-bd"/>
</dbReference>
<keyword evidence="2" id="KW-0805">Transcription regulation</keyword>
<protein>
    <submittedName>
        <fullName evidence="6">LysR family transcriptional regulator</fullName>
    </submittedName>
</protein>
<organism evidence="6 7">
    <name type="scientific">Saccharopolyspora erythraea</name>
    <name type="common">Streptomyces erythraeus</name>
    <dbReference type="NCBI Taxonomy" id="1836"/>
    <lineage>
        <taxon>Bacteria</taxon>
        <taxon>Bacillati</taxon>
        <taxon>Actinomycetota</taxon>
        <taxon>Actinomycetes</taxon>
        <taxon>Pseudonocardiales</taxon>
        <taxon>Pseudonocardiaceae</taxon>
        <taxon>Saccharopolyspora</taxon>
    </lineage>
</organism>
<evidence type="ECO:0000259" key="5">
    <source>
        <dbReference type="PROSITE" id="PS50931"/>
    </source>
</evidence>
<evidence type="ECO:0000256" key="2">
    <source>
        <dbReference type="ARBA" id="ARBA00023015"/>
    </source>
</evidence>
<dbReference type="PANTHER" id="PTHR30346">
    <property type="entry name" value="TRANSCRIPTIONAL DUAL REGULATOR HCAR-RELATED"/>
    <property type="match status" value="1"/>
</dbReference>
<proteinExistence type="inferred from homology"/>
<dbReference type="Gene3D" id="3.40.190.10">
    <property type="entry name" value="Periplasmic binding protein-like II"/>
    <property type="match status" value="2"/>
</dbReference>
<comment type="caution">
    <text evidence="6">The sequence shown here is derived from an EMBL/GenBank/DDBJ whole genome shotgun (WGS) entry which is preliminary data.</text>
</comment>
<accession>A0ABP3P2V3</accession>
<name>A0ABP3P2V3_SACER</name>
<dbReference type="RefSeq" id="WP_009950289.1">
    <property type="nucleotide sequence ID" value="NZ_BAAAGS010000080.1"/>
</dbReference>
<dbReference type="Gene3D" id="1.10.10.10">
    <property type="entry name" value="Winged helix-like DNA-binding domain superfamily/Winged helix DNA-binding domain"/>
    <property type="match status" value="1"/>
</dbReference>
<evidence type="ECO:0000313" key="6">
    <source>
        <dbReference type="EMBL" id="GAA0559134.1"/>
    </source>
</evidence>
<dbReference type="Pfam" id="PF00126">
    <property type="entry name" value="HTH_1"/>
    <property type="match status" value="1"/>
</dbReference>
<dbReference type="PROSITE" id="PS50931">
    <property type="entry name" value="HTH_LYSR"/>
    <property type="match status" value="1"/>
</dbReference>
<dbReference type="Pfam" id="PF03466">
    <property type="entry name" value="LysR_substrate"/>
    <property type="match status" value="1"/>
</dbReference>
<dbReference type="EMBL" id="BAAAGS010000080">
    <property type="protein sequence ID" value="GAA0559134.1"/>
    <property type="molecule type" value="Genomic_DNA"/>
</dbReference>
<dbReference type="Proteomes" id="UP001500729">
    <property type="component" value="Unassembled WGS sequence"/>
</dbReference>
<feature type="domain" description="HTH lysR-type" evidence="5">
    <location>
        <begin position="1"/>
        <end position="58"/>
    </location>
</feature>
<evidence type="ECO:0000256" key="3">
    <source>
        <dbReference type="ARBA" id="ARBA00023125"/>
    </source>
</evidence>
<dbReference type="InterPro" id="IPR036390">
    <property type="entry name" value="WH_DNA-bd_sf"/>
</dbReference>
<evidence type="ECO:0000256" key="4">
    <source>
        <dbReference type="ARBA" id="ARBA00023163"/>
    </source>
</evidence>
<evidence type="ECO:0000313" key="7">
    <source>
        <dbReference type="Proteomes" id="UP001500729"/>
    </source>
</evidence>
<dbReference type="SUPFAM" id="SSF46785">
    <property type="entry name" value="Winged helix' DNA-binding domain"/>
    <property type="match status" value="1"/>
</dbReference>
<sequence length="299" mass="33208">MEMFHLRYFVAVAENLSFSQAARRLHMATSPLSRRVRDLEHELGTRLFERDSHHVRLTQAGSALLPIAKDVLGRFDDIPWRLREKTSSARPTVYIGIPPGLHQRMRERVKELERACAEEYVLKRWPGGSADLLAAVQRGELGMALVHLPVHAEGVSVLEVMREPLGAVVPAAEFAGRESVSLSELVDHTYVSPAPRMVPTYFEQLKVRLADAGIRNTITLNSGDYGASAEIISNGSAFSISMLDPGSSMHRYRTESNVVLPFDDFDPALATGLVWRSDRAESDLRKLVERAAEIVPDAA</sequence>
<dbReference type="InterPro" id="IPR036388">
    <property type="entry name" value="WH-like_DNA-bd_sf"/>
</dbReference>